<comment type="caution">
    <text evidence="1">The sequence shown here is derived from an EMBL/GenBank/DDBJ whole genome shotgun (WGS) entry which is preliminary data.</text>
</comment>
<dbReference type="InterPro" id="IPR004381">
    <property type="entry name" value="Glycerate_kinase"/>
</dbReference>
<dbReference type="InterPro" id="IPR018193">
    <property type="entry name" value="Glyc_kinase_flavodox-like_fold"/>
</dbReference>
<organism evidence="1 2">
    <name type="scientific">Streptosporangium jomthongense</name>
    <dbReference type="NCBI Taxonomy" id="1193683"/>
    <lineage>
        <taxon>Bacteria</taxon>
        <taxon>Bacillati</taxon>
        <taxon>Actinomycetota</taxon>
        <taxon>Actinomycetes</taxon>
        <taxon>Streptosporangiales</taxon>
        <taxon>Streptosporangiaceae</taxon>
        <taxon>Streptosporangium</taxon>
    </lineage>
</organism>
<dbReference type="InterPro" id="IPR036129">
    <property type="entry name" value="Glycerate_kinase_sf"/>
</dbReference>
<keyword evidence="1" id="KW-0808">Transferase</keyword>
<dbReference type="PANTHER" id="PTHR21599">
    <property type="entry name" value="GLYCERATE KINASE"/>
    <property type="match status" value="1"/>
</dbReference>
<dbReference type="NCBIfam" id="TIGR00045">
    <property type="entry name" value="glycerate kinase"/>
    <property type="match status" value="1"/>
</dbReference>
<dbReference type="EMBL" id="JBHSBC010000021">
    <property type="protein sequence ID" value="MFC3982658.1"/>
    <property type="molecule type" value="Genomic_DNA"/>
</dbReference>
<protein>
    <submittedName>
        <fullName evidence="1">Glycerate kinase</fullName>
    </submittedName>
</protein>
<gene>
    <name evidence="1" type="ORF">ACFOYY_21125</name>
</gene>
<proteinExistence type="predicted"/>
<sequence>MTGLTAGLTAGRIIVAPDKFRGSLTSPEVAAHVAAGLRAAAQGRVAVVRLPVADGGDGTVEAVVASGFTRVETEVTGPVGARIPAAYAVRDERDGRVAVVELAEASGLRKLPGDPAPLTATSRGAGELIAHAVRHGARRIVLGLGGSACTDGGAGMLQALGVRLLDAAGNDLPPGGAALRDLRTIDASGRLRGFEVVVASDVDNPLLGPYGAATVYGPQKGATPEDVAVLEAGLTRLVAVTESGGVAFTPDAPGSGDTAHTPGVAVPGGVASVPDTAGSGGAVHAPDTATPGSAVHTTGVAVPGGAVHARDTATPGGAVRVTGVASRPGAGAAGGVGFGALAFLDAEIRPGIGYLLDLVDFDRHVRGARLVITGEGSIDEQTLRGKAPVGVAAAAARHGVPVVAVCGRRSVSEAELRAVGIEAAYALTDVEPDVRRCMTEAGPLLERLTTRIATP</sequence>
<name>A0ABV8F5X2_9ACTN</name>
<dbReference type="RefSeq" id="WP_386191080.1">
    <property type="nucleotide sequence ID" value="NZ_JBHSBC010000021.1"/>
</dbReference>
<reference evidence="2" key="1">
    <citation type="journal article" date="2019" name="Int. J. Syst. Evol. Microbiol.">
        <title>The Global Catalogue of Microorganisms (GCM) 10K type strain sequencing project: providing services to taxonomists for standard genome sequencing and annotation.</title>
        <authorList>
            <consortium name="The Broad Institute Genomics Platform"/>
            <consortium name="The Broad Institute Genome Sequencing Center for Infectious Disease"/>
            <person name="Wu L."/>
            <person name="Ma J."/>
        </authorList>
    </citation>
    <scope>NUCLEOTIDE SEQUENCE [LARGE SCALE GENOMIC DNA]</scope>
    <source>
        <strain evidence="2">TBRC 7912</strain>
    </source>
</reference>
<dbReference type="SUPFAM" id="SSF110738">
    <property type="entry name" value="Glycerate kinase I"/>
    <property type="match status" value="2"/>
</dbReference>
<dbReference type="GO" id="GO:0016301">
    <property type="term" value="F:kinase activity"/>
    <property type="evidence" value="ECO:0007669"/>
    <property type="project" value="UniProtKB-KW"/>
</dbReference>
<evidence type="ECO:0000313" key="2">
    <source>
        <dbReference type="Proteomes" id="UP001595698"/>
    </source>
</evidence>
<dbReference type="Proteomes" id="UP001595698">
    <property type="component" value="Unassembled WGS sequence"/>
</dbReference>
<dbReference type="Gene3D" id="3.90.1510.10">
    <property type="entry name" value="Glycerate kinase, domain 2"/>
    <property type="match status" value="1"/>
</dbReference>
<dbReference type="Pfam" id="PF02595">
    <property type="entry name" value="Gly_kinase"/>
    <property type="match status" value="2"/>
</dbReference>
<keyword evidence="2" id="KW-1185">Reference proteome</keyword>
<accession>A0ABV8F5X2</accession>
<keyword evidence="1" id="KW-0418">Kinase</keyword>
<dbReference type="PANTHER" id="PTHR21599:SF0">
    <property type="entry name" value="GLYCERATE KINASE"/>
    <property type="match status" value="1"/>
</dbReference>
<evidence type="ECO:0000313" key="1">
    <source>
        <dbReference type="EMBL" id="MFC3982658.1"/>
    </source>
</evidence>